<gene>
    <name evidence="1" type="ORF">B0X71_12575</name>
</gene>
<dbReference type="OrthoDB" id="2828299at2"/>
<organism evidence="1 2">
    <name type="scientific">Planococcus lenghuensis</name>
    <dbReference type="NCBI Taxonomy" id="2213202"/>
    <lineage>
        <taxon>Bacteria</taxon>
        <taxon>Bacillati</taxon>
        <taxon>Bacillota</taxon>
        <taxon>Bacilli</taxon>
        <taxon>Bacillales</taxon>
        <taxon>Caryophanaceae</taxon>
        <taxon>Planococcus</taxon>
    </lineage>
</organism>
<protein>
    <submittedName>
        <fullName evidence="1">Uncharacterized protein</fullName>
    </submittedName>
</protein>
<reference evidence="1 2" key="1">
    <citation type="submission" date="2017-02" db="EMBL/GenBank/DDBJ databases">
        <title>The complete genomic sequence of a novel cold adapted crude oil-degrading bacterium Planococcus qaidamina Y42.</title>
        <authorList>
            <person name="Yang R."/>
        </authorList>
    </citation>
    <scope>NUCLEOTIDE SEQUENCE [LARGE SCALE GENOMIC DNA]</scope>
    <source>
        <strain evidence="1 2">Y42</strain>
    </source>
</reference>
<proteinExistence type="predicted"/>
<sequence>MKQAVHIIRKAHLEKEHVQTLRLELDYELSSLFDAMQNQDEKQRKKSIERLTEIHSELSALHAL</sequence>
<evidence type="ECO:0000313" key="1">
    <source>
        <dbReference type="EMBL" id="AQQ53840.1"/>
    </source>
</evidence>
<dbReference type="EMBL" id="CP019640">
    <property type="protein sequence ID" value="AQQ53840.1"/>
    <property type="molecule type" value="Genomic_DNA"/>
</dbReference>
<name>A0A1Q2L059_9BACL</name>
<keyword evidence="2" id="KW-1185">Reference proteome</keyword>
<dbReference type="AlphaFoldDB" id="A0A1Q2L059"/>
<dbReference type="RefSeq" id="WP_077589739.1">
    <property type="nucleotide sequence ID" value="NZ_CP019640.1"/>
</dbReference>
<accession>A0A1Q2L059</accession>
<evidence type="ECO:0000313" key="2">
    <source>
        <dbReference type="Proteomes" id="UP000188184"/>
    </source>
</evidence>
<dbReference type="KEGG" id="pmar:B0X71_12575"/>
<dbReference type="Proteomes" id="UP000188184">
    <property type="component" value="Chromosome"/>
</dbReference>